<keyword evidence="1" id="KW-0732">Signal</keyword>
<feature type="domain" description="DUF732" evidence="2">
    <location>
        <begin position="44"/>
        <end position="114"/>
    </location>
</feature>
<reference evidence="3 4" key="1">
    <citation type="journal article" date="2019" name="Emerg. Microbes Infect.">
        <title>Comprehensive subspecies identification of 175 nontuberculous mycobacteria species based on 7547 genomic profiles.</title>
        <authorList>
            <person name="Matsumoto Y."/>
            <person name="Kinjo T."/>
            <person name="Motooka D."/>
            <person name="Nabeya D."/>
            <person name="Jung N."/>
            <person name="Uechi K."/>
            <person name="Horii T."/>
            <person name="Iida T."/>
            <person name="Fujita J."/>
            <person name="Nakamura S."/>
        </authorList>
    </citation>
    <scope>NUCLEOTIDE SEQUENCE [LARGE SCALE GENOMIC DNA]</scope>
    <source>
        <strain evidence="3 4">JCM 15657</strain>
    </source>
</reference>
<keyword evidence="4" id="KW-1185">Reference proteome</keyword>
<dbReference type="InterPro" id="IPR007969">
    <property type="entry name" value="DUF732"/>
</dbReference>
<proteinExistence type="predicted"/>
<evidence type="ECO:0000259" key="2">
    <source>
        <dbReference type="Pfam" id="PF05305"/>
    </source>
</evidence>
<accession>A0A7I7NP24</accession>
<gene>
    <name evidence="3" type="ORF">MLAC_33170</name>
</gene>
<evidence type="ECO:0000313" key="3">
    <source>
        <dbReference type="EMBL" id="BBX98023.1"/>
    </source>
</evidence>
<dbReference type="EMBL" id="AP022581">
    <property type="protein sequence ID" value="BBX98023.1"/>
    <property type="molecule type" value="Genomic_DNA"/>
</dbReference>
<organism evidence="3 4">
    <name type="scientific">Mycobacterium lacus</name>
    <dbReference type="NCBI Taxonomy" id="169765"/>
    <lineage>
        <taxon>Bacteria</taxon>
        <taxon>Bacillati</taxon>
        <taxon>Actinomycetota</taxon>
        <taxon>Actinomycetes</taxon>
        <taxon>Mycobacteriales</taxon>
        <taxon>Mycobacteriaceae</taxon>
        <taxon>Mycobacterium</taxon>
    </lineage>
</organism>
<dbReference type="AlphaFoldDB" id="A0A7I7NP24"/>
<dbReference type="Proteomes" id="UP000466396">
    <property type="component" value="Chromosome"/>
</dbReference>
<name>A0A7I7NP24_9MYCO</name>
<protein>
    <recommendedName>
        <fullName evidence="2">DUF732 domain-containing protein</fullName>
    </recommendedName>
</protein>
<feature type="chain" id="PRO_5029787557" description="DUF732 domain-containing protein" evidence="1">
    <location>
        <begin position="36"/>
        <end position="137"/>
    </location>
</feature>
<sequence>MDEELDMKALWRHQPLKVRLLAAAAGLLAAATAFAAPADASPIDDAFIGALNNAGVNYGDPASAVALGQSVCPILAQPGGTFNTAASSVVAAQSGMPQEMAETFTSIAISMYCPTVIADVAAGNLSGLPQIPGIPGS</sequence>
<feature type="signal peptide" evidence="1">
    <location>
        <begin position="1"/>
        <end position="35"/>
    </location>
</feature>
<evidence type="ECO:0000313" key="4">
    <source>
        <dbReference type="Proteomes" id="UP000466396"/>
    </source>
</evidence>
<evidence type="ECO:0000256" key="1">
    <source>
        <dbReference type="SAM" id="SignalP"/>
    </source>
</evidence>
<dbReference type="Pfam" id="PF05305">
    <property type="entry name" value="DUF732"/>
    <property type="match status" value="1"/>
</dbReference>
<dbReference type="KEGG" id="mlj:MLAC_33170"/>